<dbReference type="EMBL" id="LSBH01000002">
    <property type="protein sequence ID" value="OAQ83387.1"/>
    <property type="molecule type" value="Genomic_DNA"/>
</dbReference>
<proteinExistence type="predicted"/>
<dbReference type="GeneID" id="28886456"/>
<evidence type="ECO:0000256" key="1">
    <source>
        <dbReference type="SAM" id="Phobius"/>
    </source>
</evidence>
<feature type="transmembrane region" description="Helical" evidence="1">
    <location>
        <begin position="5"/>
        <end position="22"/>
    </location>
</feature>
<feature type="transmembrane region" description="Helical" evidence="1">
    <location>
        <begin position="238"/>
        <end position="268"/>
    </location>
</feature>
<feature type="transmembrane region" description="Helical" evidence="1">
    <location>
        <begin position="310"/>
        <end position="327"/>
    </location>
</feature>
<evidence type="ECO:0000313" key="4">
    <source>
        <dbReference type="EMBL" id="OAQ90167.1"/>
    </source>
</evidence>
<organism evidence="4 6">
    <name type="scientific">Purpureocillium lilacinum</name>
    <name type="common">Paecilomyces lilacinus</name>
    <dbReference type="NCBI Taxonomy" id="33203"/>
    <lineage>
        <taxon>Eukaryota</taxon>
        <taxon>Fungi</taxon>
        <taxon>Dikarya</taxon>
        <taxon>Ascomycota</taxon>
        <taxon>Pezizomycotina</taxon>
        <taxon>Sordariomycetes</taxon>
        <taxon>Hypocreomycetidae</taxon>
        <taxon>Hypocreales</taxon>
        <taxon>Ophiocordycipitaceae</taxon>
        <taxon>Purpureocillium</taxon>
    </lineage>
</organism>
<evidence type="ECO:0000313" key="6">
    <source>
        <dbReference type="Proteomes" id="UP000078340"/>
    </source>
</evidence>
<dbReference type="EMBL" id="LCWV01000030">
    <property type="protein sequence ID" value="PWI65802.1"/>
    <property type="molecule type" value="Genomic_DNA"/>
</dbReference>
<feature type="transmembrane region" description="Helical" evidence="1">
    <location>
        <begin position="159"/>
        <end position="182"/>
    </location>
</feature>
<feature type="transmembrane region" description="Helical" evidence="1">
    <location>
        <begin position="80"/>
        <end position="100"/>
    </location>
</feature>
<protein>
    <submittedName>
        <fullName evidence="4">AtmA protein</fullName>
    </submittedName>
</protein>
<evidence type="ECO:0000313" key="3">
    <source>
        <dbReference type="EMBL" id="OAQ83387.1"/>
    </source>
</evidence>
<dbReference type="Proteomes" id="UP000245956">
    <property type="component" value="Unassembled WGS sequence"/>
</dbReference>
<sequence>MAAKLILPLLSASVFYAIFYFATVNGLRGLADESIAAGTLPGTDNWPLRTVYTGIGKIDELLTILTTFFWPVTDSTHPALLLHSIAFSGTFCSAWVLVTLESWRKGNNGTILALPSIFGLTAQALTFAFATPLYCAVQVHTSVTAGKPSAQNLRIPNSVLRVLPFAFVLGMLVPSSLMLLPVSETITPDVKQILIAIWQPWPAYVAILLRFAHTALPPTGQEEDSPQSTAKGRRSLRYAYAFAFANTAIPHIVTLTVSLATVAAPAIFDPKYREALHPLNVFHTPLPWTSPVVQVTTVGEGVHGFLRWDYLIGTAGVLVWAISLYRTAHRFVYGRVDNIGLLLKTAWLTVLAGPVGAAVELMWERDELVFHAGNVKSEARKV</sequence>
<reference evidence="2" key="4">
    <citation type="submission" date="2023-11" db="EMBL/GenBank/DDBJ databases">
        <authorList>
            <person name="Beijen E."/>
            <person name="Ohm R.A."/>
        </authorList>
    </citation>
    <scope>NUCLEOTIDE SEQUENCE</scope>
    <source>
        <strain evidence="2">CBS 150709</strain>
    </source>
</reference>
<gene>
    <name evidence="5" type="ORF">PCL_06773</name>
    <name evidence="2" type="ORF">Purlil1_365</name>
    <name evidence="3" type="ORF">VFPBJ_02155</name>
    <name evidence="4" type="ORF">VFPFJ_04326</name>
</gene>
<feature type="transmembrane region" description="Helical" evidence="1">
    <location>
        <begin position="112"/>
        <end position="139"/>
    </location>
</feature>
<keyword evidence="1" id="KW-0472">Membrane</keyword>
<reference evidence="4 6" key="3">
    <citation type="submission" date="2016-02" db="EMBL/GenBank/DDBJ databases">
        <title>Biosynthesis of antibiotic leucinostatins and their inhibition on Phytophthora in bio-control Purpureocillium lilacinum.</title>
        <authorList>
            <person name="Wang G."/>
            <person name="Liu Z."/>
            <person name="Lin R."/>
            <person name="Li E."/>
            <person name="Mao Z."/>
            <person name="Ling J."/>
            <person name="Yin W."/>
            <person name="Xie B."/>
        </authorList>
    </citation>
    <scope>NUCLEOTIDE SEQUENCE [LARGE SCALE GENOMIC DNA]</scope>
    <source>
        <strain evidence="3">PLBJ-1</strain>
        <strain evidence="4">PLFJ-1</strain>
    </source>
</reference>
<dbReference type="Proteomes" id="UP001287286">
    <property type="component" value="Unassembled WGS sequence"/>
</dbReference>
<evidence type="ECO:0000313" key="8">
    <source>
        <dbReference type="Proteomes" id="UP001287286"/>
    </source>
</evidence>
<reference evidence="5 7" key="2">
    <citation type="journal article" date="2016" name="Front. Microbiol.">
        <title>Genome and transcriptome sequences reveal the specific parasitism of the nematophagous Purpureocillium lilacinum 36-1.</title>
        <authorList>
            <person name="Xie J."/>
            <person name="Li S."/>
            <person name="Mo C."/>
            <person name="Xiao X."/>
            <person name="Peng D."/>
            <person name="Wang G."/>
            <person name="Xiao Y."/>
        </authorList>
    </citation>
    <scope>NUCLEOTIDE SEQUENCE [LARGE SCALE GENOMIC DNA]</scope>
    <source>
        <strain evidence="5 7">36-1</strain>
    </source>
</reference>
<dbReference type="EMBL" id="JAWRVI010000001">
    <property type="protein sequence ID" value="KAK4095569.1"/>
    <property type="molecule type" value="Genomic_DNA"/>
</dbReference>
<dbReference type="EMBL" id="LSBI01000004">
    <property type="protein sequence ID" value="OAQ90167.1"/>
    <property type="molecule type" value="Genomic_DNA"/>
</dbReference>
<reference evidence="2 8" key="5">
    <citation type="journal article" date="2024" name="Microbiol. Resour. Announc.">
        <title>Genome annotations for the ascomycete fungi Trichoderma harzianum, Trichoderma aggressivum, and Purpureocillium lilacinum.</title>
        <authorList>
            <person name="Beijen E.P.W."/>
            <person name="Ohm R.A."/>
        </authorList>
    </citation>
    <scope>NUCLEOTIDE SEQUENCE [LARGE SCALE GENOMIC DNA]</scope>
    <source>
        <strain evidence="2 8">CBS 150709</strain>
    </source>
</reference>
<dbReference type="Proteomes" id="UP000078240">
    <property type="component" value="Unassembled WGS sequence"/>
</dbReference>
<evidence type="ECO:0000313" key="5">
    <source>
        <dbReference type="EMBL" id="PWI65802.1"/>
    </source>
</evidence>
<evidence type="ECO:0000313" key="2">
    <source>
        <dbReference type="EMBL" id="KAK4095569.1"/>
    </source>
</evidence>
<dbReference type="OMA" id="VFLRWDY"/>
<reference evidence="5" key="1">
    <citation type="submission" date="2015-05" db="EMBL/GenBank/DDBJ databases">
        <authorList>
            <person name="Wang D.B."/>
            <person name="Wang M."/>
        </authorList>
    </citation>
    <scope>NUCLEOTIDE SEQUENCE</scope>
    <source>
        <strain evidence="5">36-1</strain>
    </source>
</reference>
<dbReference type="RefSeq" id="XP_018178886.1">
    <property type="nucleotide sequence ID" value="XM_018321407.1"/>
</dbReference>
<comment type="caution">
    <text evidence="4">The sequence shown here is derived from an EMBL/GenBank/DDBJ whole genome shotgun (WGS) entry which is preliminary data.</text>
</comment>
<keyword evidence="1" id="KW-0812">Transmembrane</keyword>
<dbReference type="AlphaFoldDB" id="A0A179HIU5"/>
<dbReference type="Proteomes" id="UP000078340">
    <property type="component" value="Unassembled WGS sequence"/>
</dbReference>
<accession>A0A179HIU5</accession>
<feature type="transmembrane region" description="Helical" evidence="1">
    <location>
        <begin position="339"/>
        <end position="359"/>
    </location>
</feature>
<keyword evidence="8" id="KW-1185">Reference proteome</keyword>
<keyword evidence="1" id="KW-1133">Transmembrane helix</keyword>
<evidence type="ECO:0000313" key="7">
    <source>
        <dbReference type="Proteomes" id="UP000245956"/>
    </source>
</evidence>
<dbReference type="KEGG" id="plj:28886456"/>
<name>A0A179HIU5_PURLI</name>